<accession>A0AAC9J9E1</accession>
<gene>
    <name evidence="1" type="ORF">FSC454_03025</name>
</gene>
<keyword evidence="2" id="KW-1185">Reference proteome</keyword>
<organism evidence="1 2">
    <name type="scientific">Francisella hispaniensis FSC454</name>
    <dbReference type="NCBI Taxonomy" id="1088883"/>
    <lineage>
        <taxon>Bacteria</taxon>
        <taxon>Pseudomonadati</taxon>
        <taxon>Pseudomonadota</taxon>
        <taxon>Gammaproteobacteria</taxon>
        <taxon>Thiotrichales</taxon>
        <taxon>Francisellaceae</taxon>
        <taxon>Francisella</taxon>
    </lineage>
</organism>
<proteinExistence type="predicted"/>
<evidence type="ECO:0000313" key="2">
    <source>
        <dbReference type="Proteomes" id="UP000182459"/>
    </source>
</evidence>
<reference evidence="1 2" key="1">
    <citation type="submission" date="2016-11" db="EMBL/GenBank/DDBJ databases">
        <authorList>
            <person name="Hagglund E."/>
            <person name="Bystrom M."/>
            <person name="Naslund J."/>
            <person name="Stenberg P."/>
            <person name="Sjodin A."/>
        </authorList>
    </citation>
    <scope>NUCLEOTIDE SEQUENCE [LARGE SCALE GENOMIC DNA]</scope>
    <source>
        <strain evidence="1 2">CCUG 58020</strain>
    </source>
</reference>
<evidence type="ECO:0000313" key="1">
    <source>
        <dbReference type="EMBL" id="APD50183.1"/>
    </source>
</evidence>
<protein>
    <submittedName>
        <fullName evidence="1">Uncharacterized protein</fullName>
    </submittedName>
</protein>
<sequence length="110" mass="12364">MATITTRQNTNNLLSSYLLTGVRTLIPSSDIATIKSYDKVNCNNSHDDIDNTVSIGSGLYYALLRYVNQYIYHITAKLFCFVGRCREYNSQFIGKYLQLGLVLVSTAPIL</sequence>
<dbReference type="Proteomes" id="UP000182459">
    <property type="component" value="Chromosome"/>
</dbReference>
<dbReference type="AlphaFoldDB" id="A0AAC9J9E1"/>
<dbReference type="EMBL" id="CP018093">
    <property type="protein sequence ID" value="APD50183.1"/>
    <property type="molecule type" value="Genomic_DNA"/>
</dbReference>
<dbReference type="KEGG" id="fhi:FSC454_03025"/>
<name>A0AAC9J9E1_9GAMM</name>